<sequence>MTITRIIAICLFSSLGWAQTPPPTTLFPNQVYAGNATTVGQLNVSSSGSLKFYTVANGGTAIPISTLLVDNTTYYLSQTVSGVESTSRVSIKVRRISESTQTLTGVNTVANLVSTPSSGSTARWFNVAGGGSPLPSITVLATGNYYVDQIIPAGVATLASGFNMPYGLAIESDGKILLSEANGGVIKRMNADGTNSTNLITGLNGPYAIALQTDGKIVFAESGAGVTPTAIKRANANGTGIQTLYTGDASQEFFAVAIQADGKIIFSDQNYVYRINSDGTGITTLTNAGDVLGPQGLFVQSDGKILIADSFNGAVKRMDADGTNLTTLISGLSFPRTIASLSSGKLVISELMGGKITTYNSDGTNPVIIGNTTNFTNPSGIGVITDGKILVTDTDSNTLKLIYEESNTNRALVGVTIIPSPPTTTWTKQIYAGAKTISDLQVTGTNVKWYSTSTGGTALDTSTLLVSGNTYYATQTISAIESTSRLAVTVNKISEASQIVNNGSTIANLTTTPSVGATAQWFSNASGGTALSSSQSISSGVLYVEENASGVTSNRVSVVISIAPAAPTTLYPTQIYKGDTNNLTSLQATGTGVKWYTTPTGGTALANTTLLTDNTTYYASQTVSFVESLTRTPVTVKRISNATQSVPYGSTFANLITTPSPSATIEWFSVATGGTALASNTTLANATYYIQQTLSGVVSNRISIPVTLTCVAPVVNTQPNNAIACNLSNTSFTVATTGATAYQWQVNTGAGFTDITNGSLYSNATTSTLNITGATTTMNGYLYRCVLINGAAACFTNSNSATLTVSNPTLTPLSQTNVACNGGNSGAATVNVATGGVGPYTYDWTPGNPSGDGTRTVTGLTAGLWTCTVTDANGCTATRNFTITQPSALALNPSSQTNVACNGGSNGAATVNVATGGAGGYTYDWTPGNPTGDGTRTVTGLTAGLWTCTVTDANGCTTSRNFTITQPTAIVATAASQTNVTCNGDNNGAASINTPTGGVGGYTYNWTPGNPTGDGTTSVTNLSAGTWTCTVTDANGCITSVNFTITEPTPLLVTAGSITDVSCNGGADGAASITTPTGGVGGYTYNWLPGNPTGDGTTSVTGLTAGTWTCIVTDANGCSTLQNFSIAEPMAVNSNVTQTLGILTANQNGATYQWFSCPNTLLTGETNQSYTPTVAGDYKVQVTVAGCTVTSSCVTVTTLGSAAFDLFTNFKMYPNPTNGRVNIDTDTDGDVAIVNQLGQTVATMRMKANVTNTINIDHLSEGTYFVKGINGTNIATQRLILKK</sequence>
<evidence type="ECO:0000259" key="3">
    <source>
        <dbReference type="PROSITE" id="PS50835"/>
    </source>
</evidence>
<comment type="caution">
    <text evidence="4">The sequence shown here is derived from an EMBL/GenBank/DDBJ whole genome shotgun (WGS) entry which is preliminary data.</text>
</comment>
<keyword evidence="5" id="KW-1185">Reference proteome</keyword>
<evidence type="ECO:0000256" key="1">
    <source>
        <dbReference type="ARBA" id="ARBA00022729"/>
    </source>
</evidence>
<name>A0ABP9A1U4_9FLAO</name>
<dbReference type="Gene3D" id="2.40.10.500">
    <property type="match status" value="1"/>
</dbReference>
<dbReference type="EMBL" id="BAABIP010000018">
    <property type="protein sequence ID" value="GAA4771224.1"/>
    <property type="molecule type" value="Genomic_DNA"/>
</dbReference>
<keyword evidence="1 2" id="KW-0732">Signal</keyword>
<dbReference type="Proteomes" id="UP001500141">
    <property type="component" value="Unassembled WGS sequence"/>
</dbReference>
<dbReference type="Gene3D" id="2.120.10.30">
    <property type="entry name" value="TolB, C-terminal domain"/>
    <property type="match status" value="1"/>
</dbReference>
<evidence type="ECO:0000256" key="2">
    <source>
        <dbReference type="SAM" id="SignalP"/>
    </source>
</evidence>
<proteinExistence type="predicted"/>
<protein>
    <recommendedName>
        <fullName evidence="3">Ig-like domain-containing protein</fullName>
    </recommendedName>
</protein>
<dbReference type="Gene3D" id="2.60.40.10">
    <property type="entry name" value="Immunoglobulins"/>
    <property type="match status" value="1"/>
</dbReference>
<dbReference type="SUPFAM" id="SSF101898">
    <property type="entry name" value="NHL repeat"/>
    <property type="match status" value="1"/>
</dbReference>
<organism evidence="4 5">
    <name type="scientific">Flavobacterium hankyongi</name>
    <dbReference type="NCBI Taxonomy" id="1176532"/>
    <lineage>
        <taxon>Bacteria</taxon>
        <taxon>Pseudomonadati</taxon>
        <taxon>Bacteroidota</taxon>
        <taxon>Flavobacteriia</taxon>
        <taxon>Flavobacteriales</taxon>
        <taxon>Flavobacteriaceae</taxon>
        <taxon>Flavobacterium</taxon>
    </lineage>
</organism>
<dbReference type="PROSITE" id="PS50835">
    <property type="entry name" value="IG_LIKE"/>
    <property type="match status" value="1"/>
</dbReference>
<dbReference type="InterPro" id="IPR044023">
    <property type="entry name" value="Ig_7"/>
</dbReference>
<feature type="chain" id="PRO_5045240371" description="Ig-like domain-containing protein" evidence="2">
    <location>
        <begin position="19"/>
        <end position="1283"/>
    </location>
</feature>
<dbReference type="NCBIfam" id="TIGR04183">
    <property type="entry name" value="Por_Secre_tail"/>
    <property type="match status" value="1"/>
</dbReference>
<dbReference type="InterPro" id="IPR011042">
    <property type="entry name" value="6-blade_b-propeller_TolB-like"/>
</dbReference>
<accession>A0ABP9A1U4</accession>
<dbReference type="InterPro" id="IPR007110">
    <property type="entry name" value="Ig-like_dom"/>
</dbReference>
<feature type="domain" description="Ig-like" evidence="3">
    <location>
        <begin position="705"/>
        <end position="806"/>
    </location>
</feature>
<gene>
    <name evidence="4" type="ORF">GCM10023230_21830</name>
</gene>
<reference evidence="5" key="1">
    <citation type="journal article" date="2019" name="Int. J. Syst. Evol. Microbiol.">
        <title>The Global Catalogue of Microorganisms (GCM) 10K type strain sequencing project: providing services to taxonomists for standard genome sequencing and annotation.</title>
        <authorList>
            <consortium name="The Broad Institute Genomics Platform"/>
            <consortium name="The Broad Institute Genome Sequencing Center for Infectious Disease"/>
            <person name="Wu L."/>
            <person name="Ma J."/>
        </authorList>
    </citation>
    <scope>NUCLEOTIDE SEQUENCE [LARGE SCALE GENOMIC DNA]</scope>
    <source>
        <strain evidence="5">JCM 18198</strain>
    </source>
</reference>
<dbReference type="Pfam" id="PF13573">
    <property type="entry name" value="SprB"/>
    <property type="match status" value="4"/>
</dbReference>
<evidence type="ECO:0000313" key="4">
    <source>
        <dbReference type="EMBL" id="GAA4771224.1"/>
    </source>
</evidence>
<dbReference type="InterPro" id="IPR025667">
    <property type="entry name" value="SprB_repeat"/>
</dbReference>
<dbReference type="InterPro" id="IPR026444">
    <property type="entry name" value="Secre_tail"/>
</dbReference>
<dbReference type="CDD" id="cd05819">
    <property type="entry name" value="NHL"/>
    <property type="match status" value="1"/>
</dbReference>
<dbReference type="Gene3D" id="2.60.40.740">
    <property type="match status" value="2"/>
</dbReference>
<feature type="signal peptide" evidence="2">
    <location>
        <begin position="1"/>
        <end position="18"/>
    </location>
</feature>
<dbReference type="InterPro" id="IPR013783">
    <property type="entry name" value="Ig-like_fold"/>
</dbReference>
<evidence type="ECO:0000313" key="5">
    <source>
        <dbReference type="Proteomes" id="UP001500141"/>
    </source>
</evidence>
<dbReference type="Pfam" id="PF18962">
    <property type="entry name" value="Por_Secre_tail"/>
    <property type="match status" value="1"/>
</dbReference>
<dbReference type="PANTHER" id="PTHR24104">
    <property type="entry name" value="E3 UBIQUITIN-PROTEIN LIGASE NHLRC1-RELATED"/>
    <property type="match status" value="1"/>
</dbReference>
<dbReference type="InterPro" id="IPR050952">
    <property type="entry name" value="TRIM-NHL_E3_ligases"/>
</dbReference>
<dbReference type="PANTHER" id="PTHR24104:SF25">
    <property type="entry name" value="PROTEIN LIN-41"/>
    <property type="match status" value="1"/>
</dbReference>
<dbReference type="Pfam" id="PF19081">
    <property type="entry name" value="Ig_7"/>
    <property type="match status" value="1"/>
</dbReference>